<proteinExistence type="predicted"/>
<protein>
    <submittedName>
        <fullName evidence="1">Uncharacterized protein</fullName>
    </submittedName>
</protein>
<evidence type="ECO:0000313" key="1">
    <source>
        <dbReference type="EMBL" id="KAJ2975600.1"/>
    </source>
</evidence>
<name>A0ACC1N8J3_9HYPO</name>
<accession>A0ACC1N8J3</accession>
<keyword evidence="2" id="KW-1185">Reference proteome</keyword>
<organism evidence="1 2">
    <name type="scientific">Zarea fungicola</name>
    <dbReference type="NCBI Taxonomy" id="93591"/>
    <lineage>
        <taxon>Eukaryota</taxon>
        <taxon>Fungi</taxon>
        <taxon>Dikarya</taxon>
        <taxon>Ascomycota</taxon>
        <taxon>Pezizomycotina</taxon>
        <taxon>Sordariomycetes</taxon>
        <taxon>Hypocreomycetidae</taxon>
        <taxon>Hypocreales</taxon>
        <taxon>Cordycipitaceae</taxon>
        <taxon>Zarea</taxon>
    </lineage>
</organism>
<evidence type="ECO:0000313" key="2">
    <source>
        <dbReference type="Proteomes" id="UP001143910"/>
    </source>
</evidence>
<comment type="caution">
    <text evidence="1">The sequence shown here is derived from an EMBL/GenBank/DDBJ whole genome shotgun (WGS) entry which is preliminary data.</text>
</comment>
<gene>
    <name evidence="1" type="ORF">NQ176_g5431</name>
</gene>
<dbReference type="EMBL" id="JANJQO010000688">
    <property type="protein sequence ID" value="KAJ2975600.1"/>
    <property type="molecule type" value="Genomic_DNA"/>
</dbReference>
<sequence length="156" mass="16861">MSRLLHIVFFVLATLGFCLTAQQLHNIHDMGTPAHLGHRAPHYEQQQQQRQRRQDTSSTDYYKSEKPTSVQDAPSPPPAQTASITILNRDMYSGSPSDDAGSRLTKIKTPAAEKTSSPQTNTKVPVVMSGATSLLDPGFVALAASLGLMTLGMALI</sequence>
<dbReference type="Proteomes" id="UP001143910">
    <property type="component" value="Unassembled WGS sequence"/>
</dbReference>
<reference evidence="1" key="1">
    <citation type="submission" date="2022-08" db="EMBL/GenBank/DDBJ databases">
        <title>Genome Sequence of Lecanicillium fungicola.</title>
        <authorList>
            <person name="Buettner E."/>
        </authorList>
    </citation>
    <scope>NUCLEOTIDE SEQUENCE</scope>
    <source>
        <strain evidence="1">Babe33</strain>
    </source>
</reference>